<dbReference type="EMBL" id="HACG01000320">
    <property type="protein sequence ID" value="CEK47185.1"/>
    <property type="molecule type" value="Transcribed_RNA"/>
</dbReference>
<dbReference type="AlphaFoldDB" id="A0A0B6XV50"/>
<name>A0A0B6XV50_9EUPU</name>
<reference evidence="2" key="1">
    <citation type="submission" date="2014-12" db="EMBL/GenBank/DDBJ databases">
        <title>Insight into the proteome of Arion vulgaris.</title>
        <authorList>
            <person name="Aradska J."/>
            <person name="Bulat T."/>
            <person name="Smidak R."/>
            <person name="Sarate P."/>
            <person name="Gangsoo J."/>
            <person name="Sialana F."/>
            <person name="Bilban M."/>
            <person name="Lubec G."/>
        </authorList>
    </citation>
    <scope>NUCLEOTIDE SEQUENCE</scope>
    <source>
        <tissue evidence="2">Skin</tissue>
    </source>
</reference>
<sequence length="110" mass="11911">SKSISKLSSIKNFFVDSLKTSGKQQFVKKPKTLSLFTEKLASNLNPLAEKKLSKAKLTSQPSQEPPQLFVDGVPLDIQDVKPGSSQTSFVPTSAEGQPTPVFSDLEMTPS</sequence>
<accession>A0A0B6XV50</accession>
<evidence type="ECO:0000313" key="2">
    <source>
        <dbReference type="EMBL" id="CEK47185.1"/>
    </source>
</evidence>
<feature type="non-terminal residue" evidence="2">
    <location>
        <position position="110"/>
    </location>
</feature>
<proteinExistence type="predicted"/>
<feature type="compositionally biased region" description="Polar residues" evidence="1">
    <location>
        <begin position="83"/>
        <end position="96"/>
    </location>
</feature>
<organism evidence="2">
    <name type="scientific">Arion vulgaris</name>
    <dbReference type="NCBI Taxonomy" id="1028688"/>
    <lineage>
        <taxon>Eukaryota</taxon>
        <taxon>Metazoa</taxon>
        <taxon>Spiralia</taxon>
        <taxon>Lophotrochozoa</taxon>
        <taxon>Mollusca</taxon>
        <taxon>Gastropoda</taxon>
        <taxon>Heterobranchia</taxon>
        <taxon>Euthyneura</taxon>
        <taxon>Panpulmonata</taxon>
        <taxon>Eupulmonata</taxon>
        <taxon>Stylommatophora</taxon>
        <taxon>Helicina</taxon>
        <taxon>Arionoidea</taxon>
        <taxon>Arionidae</taxon>
        <taxon>Arion</taxon>
    </lineage>
</organism>
<feature type="non-terminal residue" evidence="2">
    <location>
        <position position="1"/>
    </location>
</feature>
<evidence type="ECO:0000256" key="1">
    <source>
        <dbReference type="SAM" id="MobiDB-lite"/>
    </source>
</evidence>
<feature type="region of interest" description="Disordered" evidence="1">
    <location>
        <begin position="80"/>
        <end position="110"/>
    </location>
</feature>
<gene>
    <name evidence="2" type="primary">ORF742</name>
</gene>
<protein>
    <submittedName>
        <fullName evidence="2">Uncharacterized protein</fullName>
    </submittedName>
</protein>